<dbReference type="InterPro" id="IPR041664">
    <property type="entry name" value="AAA_16"/>
</dbReference>
<keyword evidence="5" id="KW-1185">Reference proteome</keyword>
<evidence type="ECO:0000256" key="1">
    <source>
        <dbReference type="ARBA" id="ARBA00022741"/>
    </source>
</evidence>
<dbReference type="GO" id="GO:0006355">
    <property type="term" value="P:regulation of DNA-templated transcription"/>
    <property type="evidence" value="ECO:0007669"/>
    <property type="project" value="InterPro"/>
</dbReference>
<name>A0A934QYS4_9PSEU</name>
<gene>
    <name evidence="4" type="ORF">JHE00_27015</name>
</gene>
<sequence length="931" mass="100926">MVLAERADDLARLRSLLDDARQHRGSGVVVSGPVASGKTELLNTAADEAVKQGATLATALCFPADKTTPLGMFGQLLLDCPLATQTRRRAIELLAEARARIHNGDLASEHVQQVSTAVAHSLCSLLTDLATHPLLLVVDDAQYADVPSLQCLLLLVRKIRWTPVVLAIGRTTPVREPHPLIQAELLRQLHSHRIRLTTLSETGVAEVIAARTSTGAADALASSVHSVSGGNPLLVRALLEDQNIAGRTTAKPDNRPGVAVGESFEQAVISCLYRSDDIARTVAYGIAVLGDGPDLGILSELTEFGPQVASSAVQRLDEAGLLAGARFRHPNARAAIIKSLSEKERATMHRTAAQLLHHRGHEPSVVAEHLVEAGDAAAPWAVPVLQQAADQALRDDRPQQAVRYLEHARVLCTDERARAGLLGRVANIEWRLNPAAVLRRLDALTSAMRSGLLDAERAASLLGHLLWHGYTEEAVEVATALQKRAADPEWSEEATTAWRSLALWFPSILGRLSTRFAASPAPAGAEPRHRAAEALHAVFTRGTDADVITAAEQVLRATRLADNTVDAICTSLYALVYSDRFDKAVPWYETLQDEASQQDAPGWQALLHAAGAEIAFRQGDLGTTEYRAQAALRYLAGSSWGTAIGSPLGSLVLALTAMGRYGEASDLLEQPFPAWLLHTRAGLPYRFARGQYNLATHAFHEAIADFRACGDLMTEWRLDLPALVPWRSSAAEAYLQLGQRSAAKKLAAEQLARCKQPRSRSRGVSLRVLAATSDPRHRQKLLREAEAVLQSCGDRLELAKVLTDLSAARRDADRVGQARSTVRRALLIAKELRAEPLCQRLLPQPADDVTVHTRRIPKSTVGAGSLTEAEWRVARLAAQGHTNTEIAGKLYITVSTVEQHLTRAYRKLNISRRTELPARLRKEIGAPMSVG</sequence>
<keyword evidence="2" id="KW-0067">ATP-binding</keyword>
<dbReference type="GO" id="GO:0004016">
    <property type="term" value="F:adenylate cyclase activity"/>
    <property type="evidence" value="ECO:0007669"/>
    <property type="project" value="TreeGrafter"/>
</dbReference>
<evidence type="ECO:0000259" key="3">
    <source>
        <dbReference type="PROSITE" id="PS50043"/>
    </source>
</evidence>
<dbReference type="PANTHER" id="PTHR16305">
    <property type="entry name" value="TESTICULAR SOLUBLE ADENYLYL CYCLASE"/>
    <property type="match status" value="1"/>
</dbReference>
<feature type="domain" description="HTH luxR-type" evidence="3">
    <location>
        <begin position="859"/>
        <end position="924"/>
    </location>
</feature>
<dbReference type="GO" id="GO:0005524">
    <property type="term" value="F:ATP binding"/>
    <property type="evidence" value="ECO:0007669"/>
    <property type="project" value="UniProtKB-KW"/>
</dbReference>
<dbReference type="PANTHER" id="PTHR16305:SF35">
    <property type="entry name" value="TRANSCRIPTIONAL ACTIVATOR DOMAIN"/>
    <property type="match status" value="1"/>
</dbReference>
<dbReference type="SMART" id="SM00421">
    <property type="entry name" value="HTH_LUXR"/>
    <property type="match status" value="1"/>
</dbReference>
<dbReference type="EMBL" id="JAENJH010000008">
    <property type="protein sequence ID" value="MBK1787999.1"/>
    <property type="molecule type" value="Genomic_DNA"/>
</dbReference>
<dbReference type="InterPro" id="IPR027417">
    <property type="entry name" value="P-loop_NTPase"/>
</dbReference>
<evidence type="ECO:0000256" key="2">
    <source>
        <dbReference type="ARBA" id="ARBA00022840"/>
    </source>
</evidence>
<dbReference type="PROSITE" id="PS00622">
    <property type="entry name" value="HTH_LUXR_1"/>
    <property type="match status" value="1"/>
</dbReference>
<dbReference type="SUPFAM" id="SSF52540">
    <property type="entry name" value="P-loop containing nucleoside triphosphate hydrolases"/>
    <property type="match status" value="1"/>
</dbReference>
<dbReference type="RefSeq" id="WP_200323278.1">
    <property type="nucleotide sequence ID" value="NZ_JAENJH010000008.1"/>
</dbReference>
<comment type="caution">
    <text evidence="4">The sequence shown here is derived from an EMBL/GenBank/DDBJ whole genome shotgun (WGS) entry which is preliminary data.</text>
</comment>
<dbReference type="PRINTS" id="PR00038">
    <property type="entry name" value="HTHLUXR"/>
</dbReference>
<dbReference type="InterPro" id="IPR036388">
    <property type="entry name" value="WH-like_DNA-bd_sf"/>
</dbReference>
<dbReference type="Pfam" id="PF00196">
    <property type="entry name" value="GerE"/>
    <property type="match status" value="1"/>
</dbReference>
<accession>A0A934QYS4</accession>
<dbReference type="AlphaFoldDB" id="A0A934QYS4"/>
<dbReference type="SUPFAM" id="SSF46894">
    <property type="entry name" value="C-terminal effector domain of the bipartite response regulators"/>
    <property type="match status" value="1"/>
</dbReference>
<evidence type="ECO:0000313" key="5">
    <source>
        <dbReference type="Proteomes" id="UP000635245"/>
    </source>
</evidence>
<dbReference type="PROSITE" id="PS50043">
    <property type="entry name" value="HTH_LUXR_2"/>
    <property type="match status" value="1"/>
</dbReference>
<dbReference type="GO" id="GO:0005737">
    <property type="term" value="C:cytoplasm"/>
    <property type="evidence" value="ECO:0007669"/>
    <property type="project" value="TreeGrafter"/>
</dbReference>
<organism evidence="4 5">
    <name type="scientific">Prauserella cavernicola</name>
    <dbReference type="NCBI Taxonomy" id="2800127"/>
    <lineage>
        <taxon>Bacteria</taxon>
        <taxon>Bacillati</taxon>
        <taxon>Actinomycetota</taxon>
        <taxon>Actinomycetes</taxon>
        <taxon>Pseudonocardiales</taxon>
        <taxon>Pseudonocardiaceae</taxon>
        <taxon>Prauserella</taxon>
    </lineage>
</organism>
<protein>
    <submittedName>
        <fullName evidence="4">AAA family ATPase</fullName>
    </submittedName>
</protein>
<reference evidence="4" key="1">
    <citation type="submission" date="2020-12" db="EMBL/GenBank/DDBJ databases">
        <title>Prauserella sp. ASG 168, a novel actinomycete isolated from cave rock.</title>
        <authorList>
            <person name="Suriyachadkun C."/>
        </authorList>
    </citation>
    <scope>NUCLEOTIDE SEQUENCE</scope>
    <source>
        <strain evidence="4">ASG 168</strain>
    </source>
</reference>
<dbReference type="GO" id="GO:0003677">
    <property type="term" value="F:DNA binding"/>
    <property type="evidence" value="ECO:0007669"/>
    <property type="project" value="InterPro"/>
</dbReference>
<evidence type="ECO:0000313" key="4">
    <source>
        <dbReference type="EMBL" id="MBK1787999.1"/>
    </source>
</evidence>
<proteinExistence type="predicted"/>
<dbReference type="Proteomes" id="UP000635245">
    <property type="component" value="Unassembled WGS sequence"/>
</dbReference>
<keyword evidence="1" id="KW-0547">Nucleotide-binding</keyword>
<dbReference type="CDD" id="cd06170">
    <property type="entry name" value="LuxR_C_like"/>
    <property type="match status" value="1"/>
</dbReference>
<dbReference type="Gene3D" id="1.10.10.10">
    <property type="entry name" value="Winged helix-like DNA-binding domain superfamily/Winged helix DNA-binding domain"/>
    <property type="match status" value="1"/>
</dbReference>
<dbReference type="InterPro" id="IPR016032">
    <property type="entry name" value="Sig_transdc_resp-reg_C-effctor"/>
</dbReference>
<dbReference type="Pfam" id="PF13191">
    <property type="entry name" value="AAA_16"/>
    <property type="match status" value="1"/>
</dbReference>
<dbReference type="InterPro" id="IPR000792">
    <property type="entry name" value="Tscrpt_reg_LuxR_C"/>
</dbReference>